<name>A0A2N9VPY4_9HYPH</name>
<evidence type="ECO:0000256" key="1">
    <source>
        <dbReference type="PROSITE-ProRule" id="PRU00339"/>
    </source>
</evidence>
<dbReference type="GO" id="GO:0035556">
    <property type="term" value="P:intracellular signal transduction"/>
    <property type="evidence" value="ECO:0007669"/>
    <property type="project" value="InterPro"/>
</dbReference>
<dbReference type="EMBL" id="MZMT01000059">
    <property type="protein sequence ID" value="PIO41552.1"/>
    <property type="molecule type" value="Genomic_DNA"/>
</dbReference>
<dbReference type="SUPFAM" id="SSF48452">
    <property type="entry name" value="TPR-like"/>
    <property type="match status" value="1"/>
</dbReference>
<dbReference type="Gene3D" id="1.25.40.10">
    <property type="entry name" value="Tetratricopeptide repeat domain"/>
    <property type="match status" value="1"/>
</dbReference>
<keyword evidence="4" id="KW-1185">Reference proteome</keyword>
<feature type="domain" description="Guanylate cyclase" evidence="2">
    <location>
        <begin position="7"/>
        <end position="119"/>
    </location>
</feature>
<dbReference type="InterPro" id="IPR001054">
    <property type="entry name" value="A/G_cyclase"/>
</dbReference>
<dbReference type="InterPro" id="IPR019734">
    <property type="entry name" value="TPR_rpt"/>
</dbReference>
<feature type="repeat" description="TPR" evidence="1">
    <location>
        <begin position="408"/>
        <end position="441"/>
    </location>
</feature>
<dbReference type="AlphaFoldDB" id="A0A2N9VPY4"/>
<dbReference type="SMART" id="SM00028">
    <property type="entry name" value="TPR"/>
    <property type="match status" value="3"/>
</dbReference>
<dbReference type="PANTHER" id="PTHR43081">
    <property type="entry name" value="ADENYLATE CYCLASE, TERMINAL-DIFFERENTIATION SPECIFIC-RELATED"/>
    <property type="match status" value="1"/>
</dbReference>
<dbReference type="CDD" id="cd07302">
    <property type="entry name" value="CHD"/>
    <property type="match status" value="1"/>
</dbReference>
<organism evidence="3 4">
    <name type="scientific">Phyllobacterium zundukense</name>
    <dbReference type="NCBI Taxonomy" id="1867719"/>
    <lineage>
        <taxon>Bacteria</taxon>
        <taxon>Pseudomonadati</taxon>
        <taxon>Pseudomonadota</taxon>
        <taxon>Alphaproteobacteria</taxon>
        <taxon>Hyphomicrobiales</taxon>
        <taxon>Phyllobacteriaceae</taxon>
        <taxon>Phyllobacterium</taxon>
    </lineage>
</organism>
<dbReference type="Gene3D" id="3.30.70.1230">
    <property type="entry name" value="Nucleotide cyclase"/>
    <property type="match status" value="1"/>
</dbReference>
<dbReference type="Gene3D" id="3.40.50.10070">
    <property type="entry name" value="TolB, N-terminal domain"/>
    <property type="match status" value="1"/>
</dbReference>
<dbReference type="OrthoDB" id="54411at2"/>
<dbReference type="Proteomes" id="UP000232163">
    <property type="component" value="Unassembled WGS sequence"/>
</dbReference>
<sequence length="572" mass="62948">MQRRMAALMVGDIVGYSGMMERAEEQTAERLASCQALISEKVGLLDGRVFKTVGDGALAEFPSAVNAVRSAFEIRSALAGVQEPASEPLRMRFGLHIADVVVQGDDLVGDGVNLASRIQAAAEPDSIYVSGALFDHVRRNSAFIFDDIGERTFKNISESVHLYRVRGEIGAHRLQSAPTQLLITKERRPSSVAVLPFRVSGSDENQRYLAEGLTEELIVELGRFHRLSVSSRSASFAVADSHPDPVRVGEVLGVRYVLEGQVRKIGERVSISFMLSETDQGAVIWSDKIQRSFEEIFALVDETAAKIAATVSGRMENAAMIAARRKPPENMTAFDYLLRGLDHHRLGGVTDENARQAVGWLTKAIEADPNYAAAYAWRICAASWLSDFDYEQGRRDIRRALELDPCDAEANRIMGVLELMVGNFDEALAHHVKAMALNPTDAYIKARCAATYNFVGEAERSLSLLDEAEMLDPFLPVWCVEERGVALYALGRYAESVESLGKLTFQTIRSRLYRAAALGALNRADEASRMVREAVGGKPDLTASDFISREYYRDREKAQGLGRALIIAGLPP</sequence>
<accession>A0A2N9VPY4</accession>
<gene>
    <name evidence="3" type="ORF">B5P45_27935</name>
</gene>
<reference evidence="4" key="1">
    <citation type="journal article" date="2017" name="Int J Environ Stud">
        <title>Does the Miocene-Pliocene relict legume Oxytropis triphylla form nitrogen-fixing nodules with a combination of bacterial strains?</title>
        <authorList>
            <person name="Safronova V."/>
            <person name="Belimov A."/>
            <person name="Sazanova A."/>
            <person name="Kuznetsova I."/>
            <person name="Popova J."/>
            <person name="Andronov E."/>
            <person name="Verkhozina A."/>
            <person name="Tikhonovich I."/>
        </authorList>
    </citation>
    <scope>NUCLEOTIDE SEQUENCE [LARGE SCALE GENOMIC DNA]</scope>
    <source>
        <strain evidence="4">Tri-38</strain>
    </source>
</reference>
<protein>
    <recommendedName>
        <fullName evidence="2">Guanylate cyclase domain-containing protein</fullName>
    </recommendedName>
</protein>
<evidence type="ECO:0000259" key="2">
    <source>
        <dbReference type="PROSITE" id="PS50125"/>
    </source>
</evidence>
<dbReference type="PROSITE" id="PS50125">
    <property type="entry name" value="GUANYLATE_CYCLASE_2"/>
    <property type="match status" value="1"/>
</dbReference>
<dbReference type="Pfam" id="PF00211">
    <property type="entry name" value="Guanylate_cyc"/>
    <property type="match status" value="1"/>
</dbReference>
<dbReference type="RefSeq" id="WP_100002293.1">
    <property type="nucleotide sequence ID" value="NZ_CP017942.1"/>
</dbReference>
<dbReference type="InterPro" id="IPR029787">
    <property type="entry name" value="Nucleotide_cyclase"/>
</dbReference>
<dbReference type="GO" id="GO:0004016">
    <property type="term" value="F:adenylate cyclase activity"/>
    <property type="evidence" value="ECO:0007669"/>
    <property type="project" value="UniProtKB-ARBA"/>
</dbReference>
<evidence type="ECO:0000313" key="3">
    <source>
        <dbReference type="EMBL" id="PIO41552.1"/>
    </source>
</evidence>
<dbReference type="GO" id="GO:0006171">
    <property type="term" value="P:cAMP biosynthetic process"/>
    <property type="evidence" value="ECO:0007669"/>
    <property type="project" value="TreeGrafter"/>
</dbReference>
<dbReference type="InterPro" id="IPR050697">
    <property type="entry name" value="Adenylyl/Guanylyl_Cyclase_3/4"/>
</dbReference>
<comment type="caution">
    <text evidence="3">The sequence shown here is derived from an EMBL/GenBank/DDBJ whole genome shotgun (WGS) entry which is preliminary data.</text>
</comment>
<proteinExistence type="predicted"/>
<evidence type="ECO:0000313" key="4">
    <source>
        <dbReference type="Proteomes" id="UP000232163"/>
    </source>
</evidence>
<dbReference type="KEGG" id="pht:BLM14_23050"/>
<dbReference type="PROSITE" id="PS50005">
    <property type="entry name" value="TPR"/>
    <property type="match status" value="1"/>
</dbReference>
<dbReference type="InterPro" id="IPR011990">
    <property type="entry name" value="TPR-like_helical_dom_sf"/>
</dbReference>
<dbReference type="PANTHER" id="PTHR43081:SF19">
    <property type="entry name" value="PH-SENSITIVE ADENYLATE CYCLASE RV1264"/>
    <property type="match status" value="1"/>
</dbReference>
<keyword evidence="1" id="KW-0802">TPR repeat</keyword>
<dbReference type="SUPFAM" id="SSF55073">
    <property type="entry name" value="Nucleotide cyclase"/>
    <property type="match status" value="1"/>
</dbReference>